<gene>
    <name evidence="2" type="ORF">Sradi_3858500</name>
</gene>
<dbReference type="Gene3D" id="3.30.420.10">
    <property type="entry name" value="Ribonuclease H-like superfamily/Ribonuclease H"/>
    <property type="match status" value="1"/>
</dbReference>
<dbReference type="PROSITE" id="PS50994">
    <property type="entry name" value="INTEGRASE"/>
    <property type="match status" value="1"/>
</dbReference>
<accession>A0AAW2Q294</accession>
<dbReference type="InterPro" id="IPR052160">
    <property type="entry name" value="Gypsy_RT_Integrase-like"/>
</dbReference>
<dbReference type="AlphaFoldDB" id="A0AAW2Q294"/>
<comment type="caution">
    <text evidence="2">The sequence shown here is derived from an EMBL/GenBank/DDBJ whole genome shotgun (WGS) entry which is preliminary data.</text>
</comment>
<feature type="domain" description="Integrase catalytic" evidence="1">
    <location>
        <begin position="57"/>
        <end position="130"/>
    </location>
</feature>
<name>A0AAW2Q294_SESRA</name>
<proteinExistence type="predicted"/>
<protein>
    <recommendedName>
        <fullName evidence="1">Integrase catalytic domain-containing protein</fullName>
    </recommendedName>
</protein>
<dbReference type="GO" id="GO:0015074">
    <property type="term" value="P:DNA integration"/>
    <property type="evidence" value="ECO:0007669"/>
    <property type="project" value="InterPro"/>
</dbReference>
<dbReference type="PANTHER" id="PTHR47266">
    <property type="entry name" value="ENDONUCLEASE-RELATED"/>
    <property type="match status" value="1"/>
</dbReference>
<dbReference type="EMBL" id="JACGWJ010000016">
    <property type="protein sequence ID" value="KAL0361740.1"/>
    <property type="molecule type" value="Genomic_DNA"/>
</dbReference>
<dbReference type="SUPFAM" id="SSF53098">
    <property type="entry name" value="Ribonuclease H-like"/>
    <property type="match status" value="1"/>
</dbReference>
<dbReference type="InterPro" id="IPR001584">
    <property type="entry name" value="Integrase_cat-core"/>
</dbReference>
<reference evidence="2" key="1">
    <citation type="submission" date="2020-06" db="EMBL/GenBank/DDBJ databases">
        <authorList>
            <person name="Li T."/>
            <person name="Hu X."/>
            <person name="Zhang T."/>
            <person name="Song X."/>
            <person name="Zhang H."/>
            <person name="Dai N."/>
            <person name="Sheng W."/>
            <person name="Hou X."/>
            <person name="Wei L."/>
        </authorList>
    </citation>
    <scope>NUCLEOTIDE SEQUENCE</scope>
    <source>
        <strain evidence="2">G02</strain>
        <tissue evidence="2">Leaf</tissue>
    </source>
</reference>
<sequence>MLLIQHRDLGISKTSAKSWLLVATMKQDVRYLVNKCKKCQKYANLIHRPAEPLNVMLSPCPFSQWGMDIVEPFPLAPGQKKFLLVAIEYFTKWVKAEPLARITEGEVMNFIWKNIICRFELPRELISDNG</sequence>
<dbReference type="InterPro" id="IPR036397">
    <property type="entry name" value="RNaseH_sf"/>
</dbReference>
<evidence type="ECO:0000259" key="1">
    <source>
        <dbReference type="PROSITE" id="PS50994"/>
    </source>
</evidence>
<dbReference type="InterPro" id="IPR012337">
    <property type="entry name" value="RNaseH-like_sf"/>
</dbReference>
<evidence type="ECO:0000313" key="2">
    <source>
        <dbReference type="EMBL" id="KAL0361740.1"/>
    </source>
</evidence>
<reference evidence="2" key="2">
    <citation type="journal article" date="2024" name="Plant">
        <title>Genomic evolution and insights into agronomic trait innovations of Sesamum species.</title>
        <authorList>
            <person name="Miao H."/>
            <person name="Wang L."/>
            <person name="Qu L."/>
            <person name="Liu H."/>
            <person name="Sun Y."/>
            <person name="Le M."/>
            <person name="Wang Q."/>
            <person name="Wei S."/>
            <person name="Zheng Y."/>
            <person name="Lin W."/>
            <person name="Duan Y."/>
            <person name="Cao H."/>
            <person name="Xiong S."/>
            <person name="Wang X."/>
            <person name="Wei L."/>
            <person name="Li C."/>
            <person name="Ma Q."/>
            <person name="Ju M."/>
            <person name="Zhao R."/>
            <person name="Li G."/>
            <person name="Mu C."/>
            <person name="Tian Q."/>
            <person name="Mei H."/>
            <person name="Zhang T."/>
            <person name="Gao T."/>
            <person name="Zhang H."/>
        </authorList>
    </citation>
    <scope>NUCLEOTIDE SEQUENCE</scope>
    <source>
        <strain evidence="2">G02</strain>
    </source>
</reference>
<organism evidence="2">
    <name type="scientific">Sesamum radiatum</name>
    <name type="common">Black benniseed</name>
    <dbReference type="NCBI Taxonomy" id="300843"/>
    <lineage>
        <taxon>Eukaryota</taxon>
        <taxon>Viridiplantae</taxon>
        <taxon>Streptophyta</taxon>
        <taxon>Embryophyta</taxon>
        <taxon>Tracheophyta</taxon>
        <taxon>Spermatophyta</taxon>
        <taxon>Magnoliopsida</taxon>
        <taxon>eudicotyledons</taxon>
        <taxon>Gunneridae</taxon>
        <taxon>Pentapetalae</taxon>
        <taxon>asterids</taxon>
        <taxon>lamiids</taxon>
        <taxon>Lamiales</taxon>
        <taxon>Pedaliaceae</taxon>
        <taxon>Sesamum</taxon>
    </lineage>
</organism>
<dbReference type="GO" id="GO:0003676">
    <property type="term" value="F:nucleic acid binding"/>
    <property type="evidence" value="ECO:0007669"/>
    <property type="project" value="InterPro"/>
</dbReference>